<proteinExistence type="predicted"/>
<evidence type="ECO:0000313" key="2">
    <source>
        <dbReference type="Proteomes" id="UP001162992"/>
    </source>
</evidence>
<reference evidence="2" key="1">
    <citation type="journal article" date="2024" name="Proc. Natl. Acad. Sci. U.S.A.">
        <title>Extraordinary preservation of gene collinearity over three hundred million years revealed in homosporous lycophytes.</title>
        <authorList>
            <person name="Li C."/>
            <person name="Wickell D."/>
            <person name="Kuo L.Y."/>
            <person name="Chen X."/>
            <person name="Nie B."/>
            <person name="Liao X."/>
            <person name="Peng D."/>
            <person name="Ji J."/>
            <person name="Jenkins J."/>
            <person name="Williams M."/>
            <person name="Shu S."/>
            <person name="Plott C."/>
            <person name="Barry K."/>
            <person name="Rajasekar S."/>
            <person name="Grimwood J."/>
            <person name="Han X."/>
            <person name="Sun S."/>
            <person name="Hou Z."/>
            <person name="He W."/>
            <person name="Dai G."/>
            <person name="Sun C."/>
            <person name="Schmutz J."/>
            <person name="Leebens-Mack J.H."/>
            <person name="Li F.W."/>
            <person name="Wang L."/>
        </authorList>
    </citation>
    <scope>NUCLEOTIDE SEQUENCE [LARGE SCALE GENOMIC DNA]</scope>
    <source>
        <strain evidence="2">cv. PW_Plant_1</strain>
    </source>
</reference>
<name>A0ACC2ACK1_DIPCM</name>
<protein>
    <submittedName>
        <fullName evidence="1">Uncharacterized protein</fullName>
    </submittedName>
</protein>
<dbReference type="EMBL" id="CM055113">
    <property type="protein sequence ID" value="KAJ7515278.1"/>
    <property type="molecule type" value="Genomic_DNA"/>
</dbReference>
<accession>A0ACC2ACK1</accession>
<keyword evidence="2" id="KW-1185">Reference proteome</keyword>
<evidence type="ECO:0000313" key="1">
    <source>
        <dbReference type="EMBL" id="KAJ7515278.1"/>
    </source>
</evidence>
<sequence length="435" mass="48827">MFLSNMDAMSAMMNLHEKVEPWLPPGFRFHPTDEELVSDYLTTKILDNNFTAWAIAEVDLNKCEPWDLKERAKMGERELYFFTLRDRKYPTGLRTNRATEAGYWKATGKDRDVICSKSGSLVGMKKTLVFYRGRAPKGEKTSWIMHEYRLDDEIGHIQGSKLPKEAEWVVCRIFQKLPGGKKALFKDKANFHNVLLESKSSLPALLESPIPTAPTDDPGIDSDSDFHAGHFSCITKGTDGLFSNAKSEFASWNHPRGPSRTTSLEVPQLAAASCNTSDIGKSMMKCPSYFDIYNPNIGQTSGASMSSNNVSKLRQNLIIQESLGSNSSAISWKESDQYPKVLAEQYSNILQRGNLRQCKVEPYVEPVNEGVQLYHRSLDHSEWIGKNLVYEAPHLLHSSCLSSDNPMTEVYEMPATLYKNVASGGILEVDSLWGC</sequence>
<comment type="caution">
    <text evidence="1">The sequence shown here is derived from an EMBL/GenBank/DDBJ whole genome shotgun (WGS) entry which is preliminary data.</text>
</comment>
<organism evidence="1 2">
    <name type="scientific">Diphasiastrum complanatum</name>
    <name type="common">Issler's clubmoss</name>
    <name type="synonym">Lycopodium complanatum</name>
    <dbReference type="NCBI Taxonomy" id="34168"/>
    <lineage>
        <taxon>Eukaryota</taxon>
        <taxon>Viridiplantae</taxon>
        <taxon>Streptophyta</taxon>
        <taxon>Embryophyta</taxon>
        <taxon>Tracheophyta</taxon>
        <taxon>Lycopodiopsida</taxon>
        <taxon>Lycopodiales</taxon>
        <taxon>Lycopodiaceae</taxon>
        <taxon>Lycopodioideae</taxon>
        <taxon>Diphasiastrum</taxon>
    </lineage>
</organism>
<dbReference type="Proteomes" id="UP001162992">
    <property type="component" value="Chromosome 22"/>
</dbReference>
<gene>
    <name evidence="1" type="ORF">O6H91_22G008900</name>
</gene>